<proteinExistence type="predicted"/>
<feature type="region of interest" description="Disordered" evidence="1">
    <location>
        <begin position="252"/>
        <end position="298"/>
    </location>
</feature>
<keyword evidence="3" id="KW-1185">Reference proteome</keyword>
<comment type="caution">
    <text evidence="2">The sequence shown here is derived from an EMBL/GenBank/DDBJ whole genome shotgun (WGS) entry which is preliminary data.</text>
</comment>
<accession>A0A4S4LQD1</accession>
<dbReference type="Proteomes" id="UP000310158">
    <property type="component" value="Unassembled WGS sequence"/>
</dbReference>
<dbReference type="AlphaFoldDB" id="A0A4S4LQD1"/>
<dbReference type="EMBL" id="SGPL01000329">
    <property type="protein sequence ID" value="THH13731.1"/>
    <property type="molecule type" value="Genomic_DNA"/>
</dbReference>
<evidence type="ECO:0008006" key="4">
    <source>
        <dbReference type="Google" id="ProtNLM"/>
    </source>
</evidence>
<name>A0A4S4LQD1_9AGAM</name>
<evidence type="ECO:0000256" key="1">
    <source>
        <dbReference type="SAM" id="MobiDB-lite"/>
    </source>
</evidence>
<protein>
    <recommendedName>
        <fullName evidence="4">BTB domain-containing protein</fullName>
    </recommendedName>
</protein>
<feature type="compositionally biased region" description="Polar residues" evidence="1">
    <location>
        <begin position="276"/>
        <end position="287"/>
    </location>
</feature>
<evidence type="ECO:0000313" key="3">
    <source>
        <dbReference type="Proteomes" id="UP000310158"/>
    </source>
</evidence>
<sequence>MHHLAPPSSAPGIDDSFVRGCSPPPPLAGVPLEYIIASLRGLAKDYYNNLSNADCTIIYPAPVGKHRKTGIFEGRAGRAMKAPYIEMSTSSHDFAGLGRRTTAPALDLEPEMLVSRLHVDYLVLQSRLCRSLLGSKSSLDLTPVQDFSSSTQSHAPAATMSSQLPTNPTRFARLIPSLSTNPVLFLPIPDPDSFHHLIYWLYHGDTTIMERALDNDVIEWAGLVSNVQYLGLSSEIHMFLGWYYEKMEGRRHSGRHRSGDTDEDMEEPQRGRLRNRTSASPKFSSPDVQPPFQGNLRV</sequence>
<gene>
    <name evidence="2" type="ORF">EW146_g6521</name>
</gene>
<evidence type="ECO:0000313" key="2">
    <source>
        <dbReference type="EMBL" id="THH13731.1"/>
    </source>
</evidence>
<reference evidence="2 3" key="1">
    <citation type="submission" date="2019-02" db="EMBL/GenBank/DDBJ databases">
        <title>Genome sequencing of the rare red list fungi Bondarzewia mesenterica.</title>
        <authorList>
            <person name="Buettner E."/>
            <person name="Kellner H."/>
        </authorList>
    </citation>
    <scope>NUCLEOTIDE SEQUENCE [LARGE SCALE GENOMIC DNA]</scope>
    <source>
        <strain evidence="2 3">DSM 108281</strain>
    </source>
</reference>
<organism evidence="2 3">
    <name type="scientific">Bondarzewia mesenterica</name>
    <dbReference type="NCBI Taxonomy" id="1095465"/>
    <lineage>
        <taxon>Eukaryota</taxon>
        <taxon>Fungi</taxon>
        <taxon>Dikarya</taxon>
        <taxon>Basidiomycota</taxon>
        <taxon>Agaricomycotina</taxon>
        <taxon>Agaricomycetes</taxon>
        <taxon>Russulales</taxon>
        <taxon>Bondarzewiaceae</taxon>
        <taxon>Bondarzewia</taxon>
    </lineage>
</organism>
<dbReference type="OrthoDB" id="3366352at2759"/>